<gene>
    <name evidence="2" type="ORF">TRFO_37222</name>
</gene>
<accession>A0A1J4JGK7</accession>
<dbReference type="RefSeq" id="XP_068349726.1">
    <property type="nucleotide sequence ID" value="XM_068511298.1"/>
</dbReference>
<dbReference type="GeneID" id="94846002"/>
<sequence>MILICFLIALILLVILYIFVLRKLPLKFIARAINAQIKVREQNGLFSFKSLNLESKEFSLSVDNSKISVNPIGLFSEKRKLLIISISKIAVKIMEIGKHENEYDEINNTAEAKEKIEEIKSQLFKNKLIAQIAFYCARFFDIKIQSIELEKENLRISSSFSFHYQRRNDVELALDVGETILSYEPQKNIKLDKFGLAVSFDLEIIYNFLFNAKLFIANFDIKSFCLSTTQNSVTLHEGEYDISFCPGFLKIKHTSATISEIPLTLPRLAATITNLNVSIQTPTVNIPYIQIQQAGIHLEEFNVKIVSEHFLRLSEFDASIKDFKNFSFDAHLNSLLFHYSSLDGCEIFPLVKQVRNPVWKPIRPRLAFPDGKLDIKSFKVKLVMTNEARIRAISSDIQYLHKSFNFPFVQLFGNKHPLAKVHNFSISSPDEIFLTFAAESVIAHDHHKVQIGWFIRNILYGWHIIKPWASGQHYDSETIPLPIHIVLKNVCLKIDDTPINRKLITLSKSIPQYLKEKACMRYIFDAKLNQIILSDEQIRLAEEKLDELYFQNYQEQCNKNVYHKYVVKMTAHNIDVKLDCRGLGPGMETLLYKFDPITAQCHPNTKWETLEGFKLNGRIGSFEVNMMKLKRPFMQCSNAQIEGTIILGEIEGKKIPVKTKCYSTEFTIPGTVTDIKLYSDLSAAIGTFEWYFGGPSLKLMDEFADAFVALIPESTLDPSPSLRWWDMLRSIFRGRYTASAANVITHMIAGTTLDEQDNTLIIVTTNVHAQIREGLIKASTINLDAHRCGNGPIVAHLPNFSVEWELEWKSRSDNPHKHLIVPDITRFDEPDYDSYRDFRATEYTWTFSFNFTSDKAMSPLITVDIAHLLYIYDPIKNLYDGSPLNESYKKKVHVQKKERVAELYFFGKVPSTMRLKINKGPLLSLRAFDHFPVKNSAINGTSIDATLVDFGINIFLDMRVLGETIIDAEVKADALQFNATDLRLYSRFSSELSPTFMEIKDLKVTYKDDKIDMGVSSIRFAVNQFNVKYVKEYVEAALHFLPDTSSSSPSKSSSLAVKNMPLKMETNTNDPDFLAQLIMRRSSEKIITAQRAKENRIISQINKSLLDSFNVEIASLNIPFIEILVESLQYDARILCTISSIEMKFNKDDKNDLYCCQLTTDSITAIESSAIDAYNETTKIDEIIKIQGIKFQYYQELNDLVTANHIQASIAFICLNVSAHDIALIKHFAQEIAPPDNKNLKTPKDNSTSNQETVSSSLTFIELSVEQCQGLIKDINKVPIGSLLVTEVNFKSDQKGSITEYTILLQDLKINDIRPGVLVPEVCSRWTSQVEANLHQPIIRFQAKMSPPVGGIPIINHLEINLDPTKVNYEASFFSELIALVLGKVVQRPIFEKMTDCFVKPGVYLPHVQIDKSSIPIIEADTSKYMEETKSKELMLQTDKADEHMMLRYFKITSTKINASYHNAESKIPDINEFNGLFHEIKYQDFNATMETLIARLISDISSDMIPQFLKHMIGLGKIHESEEATLNMWLQNDHDKQSDRQKLMLFGKNKKPNK</sequence>
<dbReference type="InterPro" id="IPR019441">
    <property type="entry name" value="FMP27/BLTP2/Hobbit_GFWDK_RBG"/>
</dbReference>
<comment type="caution">
    <text evidence="2">The sequence shown here is derived from an EMBL/GenBank/DDBJ whole genome shotgun (WGS) entry which is preliminary data.</text>
</comment>
<dbReference type="PANTHER" id="PTHR15678">
    <property type="entry name" value="ANTIGEN MLAA-22-RELATED"/>
    <property type="match status" value="1"/>
</dbReference>
<organism evidence="2 3">
    <name type="scientific">Tritrichomonas foetus</name>
    <dbReference type="NCBI Taxonomy" id="1144522"/>
    <lineage>
        <taxon>Eukaryota</taxon>
        <taxon>Metamonada</taxon>
        <taxon>Parabasalia</taxon>
        <taxon>Tritrichomonadida</taxon>
        <taxon>Tritrichomonadidae</taxon>
        <taxon>Tritrichomonas</taxon>
    </lineage>
</organism>
<proteinExistence type="predicted"/>
<dbReference type="EMBL" id="MLAK01001166">
    <property type="protein sequence ID" value="OHS96589.1"/>
    <property type="molecule type" value="Genomic_DNA"/>
</dbReference>
<evidence type="ECO:0000313" key="2">
    <source>
        <dbReference type="EMBL" id="OHS96589.1"/>
    </source>
</evidence>
<reference evidence="2" key="1">
    <citation type="submission" date="2016-10" db="EMBL/GenBank/DDBJ databases">
        <authorList>
            <person name="Benchimol M."/>
            <person name="Almeida L.G."/>
            <person name="Vasconcelos A.T."/>
            <person name="Perreira-Neves A."/>
            <person name="Rosa I.A."/>
            <person name="Tasca T."/>
            <person name="Bogo M.R."/>
            <person name="de Souza W."/>
        </authorList>
    </citation>
    <scope>NUCLEOTIDE SEQUENCE [LARGE SCALE GENOMIC DNA]</scope>
    <source>
        <strain evidence="2">K</strain>
    </source>
</reference>
<protein>
    <recommendedName>
        <fullName evidence="1">FMP27/BLTP2/Hobbit GFWDK motif-containing RBG unit domain-containing protein</fullName>
    </recommendedName>
</protein>
<dbReference type="Pfam" id="PF10344">
    <property type="entry name" value="Hobbit"/>
    <property type="match status" value="2"/>
</dbReference>
<dbReference type="InterPro" id="IPR045167">
    <property type="entry name" value="Hobbit"/>
</dbReference>
<evidence type="ECO:0000313" key="3">
    <source>
        <dbReference type="Proteomes" id="UP000179807"/>
    </source>
</evidence>
<feature type="domain" description="FMP27/BLTP2/Hobbit GFWDK motif-containing RBG unit" evidence="1">
    <location>
        <begin position="631"/>
        <end position="753"/>
    </location>
</feature>
<dbReference type="VEuPathDB" id="TrichDB:TRFO_37222"/>
<keyword evidence="3" id="KW-1185">Reference proteome</keyword>
<dbReference type="Proteomes" id="UP000179807">
    <property type="component" value="Unassembled WGS sequence"/>
</dbReference>
<dbReference type="SMART" id="SM01214">
    <property type="entry name" value="Fmp27_GFWDK"/>
    <property type="match status" value="1"/>
</dbReference>
<name>A0A1J4JGK7_9EUKA</name>
<dbReference type="OrthoDB" id="1562405at2759"/>
<evidence type="ECO:0000259" key="1">
    <source>
        <dbReference type="SMART" id="SM01214"/>
    </source>
</evidence>
<dbReference type="PANTHER" id="PTHR15678:SF6">
    <property type="entry name" value="BRIDGE-LIKE LIPID TRANSFER PROTEIN FAMILY MEMBER 2"/>
    <property type="match status" value="1"/>
</dbReference>